<feature type="compositionally biased region" description="Pro residues" evidence="1">
    <location>
        <begin position="666"/>
        <end position="676"/>
    </location>
</feature>
<keyword evidence="4" id="KW-1185">Reference proteome</keyword>
<feature type="chain" id="PRO_5046963159" description="Tetratricopeptide repeat protein" evidence="2">
    <location>
        <begin position="24"/>
        <end position="676"/>
    </location>
</feature>
<organism evidence="3 4">
    <name type="scientific">Ideonella azotifigens</name>
    <dbReference type="NCBI Taxonomy" id="513160"/>
    <lineage>
        <taxon>Bacteria</taxon>
        <taxon>Pseudomonadati</taxon>
        <taxon>Pseudomonadota</taxon>
        <taxon>Betaproteobacteria</taxon>
        <taxon>Burkholderiales</taxon>
        <taxon>Sphaerotilaceae</taxon>
        <taxon>Ideonella</taxon>
    </lineage>
</organism>
<evidence type="ECO:0008006" key="5">
    <source>
        <dbReference type="Google" id="ProtNLM"/>
    </source>
</evidence>
<feature type="region of interest" description="Disordered" evidence="1">
    <location>
        <begin position="383"/>
        <end position="410"/>
    </location>
</feature>
<name>A0ABN1K900_9BURK</name>
<evidence type="ECO:0000313" key="3">
    <source>
        <dbReference type="EMBL" id="GAA0758112.1"/>
    </source>
</evidence>
<keyword evidence="2" id="KW-0732">Signal</keyword>
<dbReference type="EMBL" id="BAAAEW010000025">
    <property type="protein sequence ID" value="GAA0758112.1"/>
    <property type="molecule type" value="Genomic_DNA"/>
</dbReference>
<gene>
    <name evidence="3" type="ORF">GCM10009107_38300</name>
</gene>
<dbReference type="Proteomes" id="UP001500279">
    <property type="component" value="Unassembled WGS sequence"/>
</dbReference>
<dbReference type="RefSeq" id="WP_231012183.1">
    <property type="nucleotide sequence ID" value="NZ_BAAAEW010000025.1"/>
</dbReference>
<feature type="region of interest" description="Disordered" evidence="1">
    <location>
        <begin position="614"/>
        <end position="676"/>
    </location>
</feature>
<reference evidence="3 4" key="1">
    <citation type="journal article" date="2019" name="Int. J. Syst. Evol. Microbiol.">
        <title>The Global Catalogue of Microorganisms (GCM) 10K type strain sequencing project: providing services to taxonomists for standard genome sequencing and annotation.</title>
        <authorList>
            <consortium name="The Broad Institute Genomics Platform"/>
            <consortium name="The Broad Institute Genome Sequencing Center for Infectious Disease"/>
            <person name="Wu L."/>
            <person name="Ma J."/>
        </authorList>
    </citation>
    <scope>NUCLEOTIDE SEQUENCE [LARGE SCALE GENOMIC DNA]</scope>
    <source>
        <strain evidence="3 4">JCM 15503</strain>
    </source>
</reference>
<feature type="compositionally biased region" description="Basic and acidic residues" evidence="1">
    <location>
        <begin position="184"/>
        <end position="197"/>
    </location>
</feature>
<evidence type="ECO:0000313" key="4">
    <source>
        <dbReference type="Proteomes" id="UP001500279"/>
    </source>
</evidence>
<proteinExistence type="predicted"/>
<feature type="region of interest" description="Disordered" evidence="1">
    <location>
        <begin position="158"/>
        <end position="207"/>
    </location>
</feature>
<protein>
    <recommendedName>
        <fullName evidence="5">Tetratricopeptide repeat protein</fullName>
    </recommendedName>
</protein>
<evidence type="ECO:0000256" key="2">
    <source>
        <dbReference type="SAM" id="SignalP"/>
    </source>
</evidence>
<feature type="signal peptide" evidence="2">
    <location>
        <begin position="1"/>
        <end position="23"/>
    </location>
</feature>
<sequence>MTRKRVPALLCLCTLSASLSAHGASFGPPAFQAVMGQPLQLLLPLTLEDEEAIVADCISAEVLSGDRRLPDAEVRVQVQAQPAVVGQSGRQQWLARITTTSPVEEPVLLVRVTAGCKSRFTRQFTALADPPLGLANAAGAAPVRLPSAVSATGVSPAAAASGSQSTSRGAAAEPGAKVQTPKGPRRERAAAARERQNDGAGKGRAAAVQRVPGMDQGGARLQLEVASGGPMLKMDIEEPVFMGEAAGAAALAMPGAAASGAPGDSTAQLTQLQAAIAALQGNSKAMATDNQALRERLQGAEKRAAWLPWLAGLLLLSAGGALLLWRRLRALALGPEWWSPSRADGPLLAPVPPAAMPAEASALLDEPTAEPAQGHALALDGHADAASEPGLPGSEGVNPPTAPSPWSVPTPAVATATAAAVAATFQPGRTAPFGPLVQAEEAPREVSVEELLDLEQQADFFIALGQEDAAIDLLMSYLRSTGGQSPVPYTKLLEIYRRQGDRSAYERIRARFNRRFNAYAPDWDMGPLYGRVLEDYPYAVQELETAWPSPLDAMAVLEGMLFRKDETQDLFDLPAYKDLLLMYAIARDLLQQGGGKTDEVDLLLPLGDFGGPAGLVGGPAGSSDGDRAEEPDLVLDDAPDSLLTHFEFNPVPPDSEPMSLDGPEAPAAPAPRKPRF</sequence>
<evidence type="ECO:0000256" key="1">
    <source>
        <dbReference type="SAM" id="MobiDB-lite"/>
    </source>
</evidence>
<accession>A0ABN1K900</accession>
<comment type="caution">
    <text evidence="3">The sequence shown here is derived from an EMBL/GenBank/DDBJ whole genome shotgun (WGS) entry which is preliminary data.</text>
</comment>